<comment type="caution">
    <text evidence="3">The sequence shown here is derived from an EMBL/GenBank/DDBJ whole genome shotgun (WGS) entry which is preliminary data.</text>
</comment>
<keyword evidence="1" id="KW-0175">Coiled coil</keyword>
<protein>
    <submittedName>
        <fullName evidence="3">Uncharacterized protein</fullName>
    </submittedName>
</protein>
<feature type="coiled-coil region" evidence="1">
    <location>
        <begin position="353"/>
        <end position="408"/>
    </location>
</feature>
<feature type="region of interest" description="Disordered" evidence="2">
    <location>
        <begin position="186"/>
        <end position="280"/>
    </location>
</feature>
<sequence>MAERGAKKQRLRELRDAHDCVRTIVNHMGKHYKTVKPPPWLDLRVVAGQMMRSVRTSSKHAAWVSLRESLTSVQTWMGDHPSWSDAVQVSKMPHIGTASEIKATEFIHGKRACIPECLMRPLRQMQMDFLLDPQPRSQDEVPDFWKGAELNDPHWRHEYMKRVYPHTAPFDDDLTDLVLSTVCQRGEPEKAEDEDEDEEGAEDEEEGGGDEKAAEDEEGDEEGDEISGKRHRREEKAQLEVHKKRQKTGKEAPRRKESVGEVPRPQDVIDTVENSDDDRPAVSYTVKTSVAKDDERLRTLKVGYKRLKRQNQQLVALYSNLENSNKKLGDDIELLIGQHKDSRKETSAGRQKHQQLGEKYKILEAKNRTLEEKTQQLTVQCAALTGDVRKLEDKSGQMAAQSSALEDENKIIRAQTVGLMARVEALEQAQSAPKPETGPPENTNAPEPAQYHYKRLRSRFPRVLDMPTFATDWDPQEEVLSRHHVRTYPSRLPLYIDALNEANGLATSHQYTNSRVRTPTPVPSQAQIPASNQAPGSVPILAQTQPPTPVLALTNSIFTAHPEVLSTTDFLPFSEMQPHPQSQEAHPDAPKQQHIQPLPNL</sequence>
<organism evidence="3 4">
    <name type="scientific">Chaetomidium leptoderma</name>
    <dbReference type="NCBI Taxonomy" id="669021"/>
    <lineage>
        <taxon>Eukaryota</taxon>
        <taxon>Fungi</taxon>
        <taxon>Dikarya</taxon>
        <taxon>Ascomycota</taxon>
        <taxon>Pezizomycotina</taxon>
        <taxon>Sordariomycetes</taxon>
        <taxon>Sordariomycetidae</taxon>
        <taxon>Sordariales</taxon>
        <taxon>Chaetomiaceae</taxon>
        <taxon>Chaetomidium</taxon>
    </lineage>
</organism>
<dbReference type="AlphaFoldDB" id="A0AAN6VEF3"/>
<dbReference type="EMBL" id="MU857119">
    <property type="protein sequence ID" value="KAK4149834.1"/>
    <property type="molecule type" value="Genomic_DNA"/>
</dbReference>
<feature type="compositionally biased region" description="Acidic residues" evidence="2">
    <location>
        <begin position="190"/>
        <end position="225"/>
    </location>
</feature>
<gene>
    <name evidence="3" type="ORF">C8A00DRAFT_37560</name>
</gene>
<name>A0AAN6VEF3_9PEZI</name>
<dbReference type="Gene3D" id="1.10.287.1490">
    <property type="match status" value="1"/>
</dbReference>
<feature type="compositionally biased region" description="Polar residues" evidence="2">
    <location>
        <begin position="516"/>
        <end position="535"/>
    </location>
</feature>
<evidence type="ECO:0000313" key="3">
    <source>
        <dbReference type="EMBL" id="KAK4149834.1"/>
    </source>
</evidence>
<feature type="compositionally biased region" description="Basic and acidic residues" evidence="2">
    <location>
        <begin position="248"/>
        <end position="259"/>
    </location>
</feature>
<feature type="region of interest" description="Disordered" evidence="2">
    <location>
        <begin position="573"/>
        <end position="601"/>
    </location>
</feature>
<evidence type="ECO:0000256" key="2">
    <source>
        <dbReference type="SAM" id="MobiDB-lite"/>
    </source>
</evidence>
<accession>A0AAN6VEF3</accession>
<evidence type="ECO:0000256" key="1">
    <source>
        <dbReference type="SAM" id="Coils"/>
    </source>
</evidence>
<feature type="region of interest" description="Disordered" evidence="2">
    <location>
        <begin position="428"/>
        <end position="447"/>
    </location>
</feature>
<reference evidence="3" key="2">
    <citation type="submission" date="2023-05" db="EMBL/GenBank/DDBJ databases">
        <authorList>
            <consortium name="Lawrence Berkeley National Laboratory"/>
            <person name="Steindorff A."/>
            <person name="Hensen N."/>
            <person name="Bonometti L."/>
            <person name="Westerberg I."/>
            <person name="Brannstrom I.O."/>
            <person name="Guillou S."/>
            <person name="Cros-Aarteil S."/>
            <person name="Calhoun S."/>
            <person name="Haridas S."/>
            <person name="Kuo A."/>
            <person name="Mondo S."/>
            <person name="Pangilinan J."/>
            <person name="Riley R."/>
            <person name="Labutti K."/>
            <person name="Andreopoulos B."/>
            <person name="Lipzen A."/>
            <person name="Chen C."/>
            <person name="Yanf M."/>
            <person name="Daum C."/>
            <person name="Ng V."/>
            <person name="Clum A."/>
            <person name="Ohm R."/>
            <person name="Martin F."/>
            <person name="Silar P."/>
            <person name="Natvig D."/>
            <person name="Lalanne C."/>
            <person name="Gautier V."/>
            <person name="Ament-Velasquez S.L."/>
            <person name="Kruys A."/>
            <person name="Hutchinson M.I."/>
            <person name="Powell A.J."/>
            <person name="Barry K."/>
            <person name="Miller A.N."/>
            <person name="Grigoriev I.V."/>
            <person name="Debuchy R."/>
            <person name="Gladieux P."/>
            <person name="Thoren M.H."/>
            <person name="Johannesson H."/>
        </authorList>
    </citation>
    <scope>NUCLEOTIDE SEQUENCE</scope>
    <source>
        <strain evidence="3">CBS 538.74</strain>
    </source>
</reference>
<feature type="region of interest" description="Disordered" evidence="2">
    <location>
        <begin position="516"/>
        <end position="539"/>
    </location>
</feature>
<reference evidence="3" key="1">
    <citation type="journal article" date="2023" name="Mol. Phylogenet. Evol.">
        <title>Genome-scale phylogeny and comparative genomics of the fungal order Sordariales.</title>
        <authorList>
            <person name="Hensen N."/>
            <person name="Bonometti L."/>
            <person name="Westerberg I."/>
            <person name="Brannstrom I.O."/>
            <person name="Guillou S."/>
            <person name="Cros-Aarteil S."/>
            <person name="Calhoun S."/>
            <person name="Haridas S."/>
            <person name="Kuo A."/>
            <person name="Mondo S."/>
            <person name="Pangilinan J."/>
            <person name="Riley R."/>
            <person name="LaButti K."/>
            <person name="Andreopoulos B."/>
            <person name="Lipzen A."/>
            <person name="Chen C."/>
            <person name="Yan M."/>
            <person name="Daum C."/>
            <person name="Ng V."/>
            <person name="Clum A."/>
            <person name="Steindorff A."/>
            <person name="Ohm R.A."/>
            <person name="Martin F."/>
            <person name="Silar P."/>
            <person name="Natvig D.O."/>
            <person name="Lalanne C."/>
            <person name="Gautier V."/>
            <person name="Ament-Velasquez S.L."/>
            <person name="Kruys A."/>
            <person name="Hutchinson M.I."/>
            <person name="Powell A.J."/>
            <person name="Barry K."/>
            <person name="Miller A.N."/>
            <person name="Grigoriev I.V."/>
            <person name="Debuchy R."/>
            <person name="Gladieux P."/>
            <person name="Hiltunen Thoren M."/>
            <person name="Johannesson H."/>
        </authorList>
    </citation>
    <scope>NUCLEOTIDE SEQUENCE</scope>
    <source>
        <strain evidence="3">CBS 538.74</strain>
    </source>
</reference>
<dbReference type="Proteomes" id="UP001302745">
    <property type="component" value="Unassembled WGS sequence"/>
</dbReference>
<keyword evidence="4" id="KW-1185">Reference proteome</keyword>
<evidence type="ECO:0000313" key="4">
    <source>
        <dbReference type="Proteomes" id="UP001302745"/>
    </source>
</evidence>
<proteinExistence type="predicted"/>